<reference evidence="5" key="1">
    <citation type="journal article" date="2017" name="Nature">
        <title>The sunflower genome provides insights into oil metabolism, flowering and Asterid evolution.</title>
        <authorList>
            <person name="Badouin H."/>
            <person name="Gouzy J."/>
            <person name="Grassa C.J."/>
            <person name="Murat F."/>
            <person name="Staton S.E."/>
            <person name="Cottret L."/>
            <person name="Lelandais-Briere C."/>
            <person name="Owens G.L."/>
            <person name="Carrere S."/>
            <person name="Mayjonade B."/>
            <person name="Legrand L."/>
            <person name="Gill N."/>
            <person name="Kane N.C."/>
            <person name="Bowers J.E."/>
            <person name="Hubner S."/>
            <person name="Bellec A."/>
            <person name="Berard A."/>
            <person name="Berges H."/>
            <person name="Blanchet N."/>
            <person name="Boniface M.C."/>
            <person name="Brunel D."/>
            <person name="Catrice O."/>
            <person name="Chaidir N."/>
            <person name="Claudel C."/>
            <person name="Donnadieu C."/>
            <person name="Faraut T."/>
            <person name="Fievet G."/>
            <person name="Helmstetter N."/>
            <person name="King M."/>
            <person name="Knapp S.J."/>
            <person name="Lai Z."/>
            <person name="Le Paslier M.C."/>
            <person name="Lippi Y."/>
            <person name="Lorenzon L."/>
            <person name="Mandel J.R."/>
            <person name="Marage G."/>
            <person name="Marchand G."/>
            <person name="Marquand E."/>
            <person name="Bret-Mestries E."/>
            <person name="Morien E."/>
            <person name="Nambeesan S."/>
            <person name="Nguyen T."/>
            <person name="Pegot-Espagnet P."/>
            <person name="Pouilly N."/>
            <person name="Raftis F."/>
            <person name="Sallet E."/>
            <person name="Schiex T."/>
            <person name="Thomas J."/>
            <person name="Vandecasteele C."/>
            <person name="Vares D."/>
            <person name="Vear F."/>
            <person name="Vautrin S."/>
            <person name="Crespi M."/>
            <person name="Mangin B."/>
            <person name="Burke J.M."/>
            <person name="Salse J."/>
            <person name="Munos S."/>
            <person name="Vincourt P."/>
            <person name="Rieseberg L.H."/>
            <person name="Langlade N.B."/>
        </authorList>
    </citation>
    <scope>NUCLEOTIDE SEQUENCE</scope>
    <source>
        <tissue evidence="5">Leaves</tissue>
    </source>
</reference>
<reference evidence="5" key="2">
    <citation type="submission" date="2020-06" db="EMBL/GenBank/DDBJ databases">
        <title>Helianthus annuus Genome sequencing and assembly Release 2.</title>
        <authorList>
            <person name="Gouzy J."/>
            <person name="Langlade N."/>
            <person name="Munos S."/>
        </authorList>
    </citation>
    <scope>NUCLEOTIDE SEQUENCE</scope>
    <source>
        <tissue evidence="5">Leaves</tissue>
    </source>
</reference>
<accession>A0A9K3I5P7</accession>
<gene>
    <name evidence="5" type="ORF">HanXRQr2_Chr09g0384161</name>
</gene>
<dbReference type="Gramene" id="mRNA:HanXRQr2_Chr09g0384161">
    <property type="protein sequence ID" value="mRNA:HanXRQr2_Chr09g0384161"/>
    <property type="gene ID" value="HanXRQr2_Chr09g0384161"/>
</dbReference>
<feature type="domain" description="Transposase (putative) gypsy type" evidence="4">
    <location>
        <begin position="129"/>
        <end position="182"/>
    </location>
</feature>
<feature type="compositionally biased region" description="Polar residues" evidence="2">
    <location>
        <begin position="346"/>
        <end position="371"/>
    </location>
</feature>
<evidence type="ECO:0000256" key="3">
    <source>
        <dbReference type="SAM" id="Phobius"/>
    </source>
</evidence>
<evidence type="ECO:0000313" key="5">
    <source>
        <dbReference type="EMBL" id="KAF5790515.1"/>
    </source>
</evidence>
<evidence type="ECO:0000313" key="6">
    <source>
        <dbReference type="Proteomes" id="UP000215914"/>
    </source>
</evidence>
<protein>
    <recommendedName>
        <fullName evidence="4">Transposase (putative) gypsy type domain-containing protein</fullName>
    </recommendedName>
</protein>
<dbReference type="Proteomes" id="UP000215914">
    <property type="component" value="Unassembled WGS sequence"/>
</dbReference>
<feature type="transmembrane region" description="Helical" evidence="3">
    <location>
        <begin position="28"/>
        <end position="54"/>
    </location>
</feature>
<feature type="region of interest" description="Disordered" evidence="2">
    <location>
        <begin position="439"/>
        <end position="488"/>
    </location>
</feature>
<evidence type="ECO:0000256" key="2">
    <source>
        <dbReference type="SAM" id="MobiDB-lite"/>
    </source>
</evidence>
<keyword evidence="6" id="KW-1185">Reference proteome</keyword>
<keyword evidence="1" id="KW-0175">Coiled coil</keyword>
<keyword evidence="3" id="KW-0472">Membrane</keyword>
<feature type="region of interest" description="Disordered" evidence="2">
    <location>
        <begin position="335"/>
        <end position="384"/>
    </location>
</feature>
<name>A0A9K3I5P7_HELAN</name>
<dbReference type="EMBL" id="MNCJ02000324">
    <property type="protein sequence ID" value="KAF5790515.1"/>
    <property type="molecule type" value="Genomic_DNA"/>
</dbReference>
<proteinExistence type="predicted"/>
<keyword evidence="3" id="KW-0812">Transmembrane</keyword>
<keyword evidence="3" id="KW-1133">Transmembrane helix</keyword>
<dbReference type="InterPro" id="IPR007321">
    <property type="entry name" value="Transposase_28"/>
</dbReference>
<dbReference type="Pfam" id="PF04195">
    <property type="entry name" value="Transposase_28"/>
    <property type="match status" value="1"/>
</dbReference>
<dbReference type="PANTHER" id="PTHR31099">
    <property type="entry name" value="OS06G0165300 PROTEIN"/>
    <property type="match status" value="1"/>
</dbReference>
<dbReference type="PANTHER" id="PTHR31099:SF41">
    <property type="entry name" value="TRANSPOSASE (PUTATIVE), GYPSY TYPE-RELATED"/>
    <property type="match status" value="1"/>
</dbReference>
<feature type="coiled-coil region" evidence="1">
    <location>
        <begin position="734"/>
        <end position="786"/>
    </location>
</feature>
<sequence length="791" mass="89821">MGNRNRCDVMVDGIGQLVNRLKPHYKKVFLLFIFTFHSLRFSFACYPLFTFFFFKVRSHFTVSSMAPGKDNLSESVSVLTQRQLDRFIRDYRIPTDLRPVLPAKDETIYPFRQGKFPLYTRVCNFANYKVPFSKILIKVLRFFRVHLCQVNPFGLSRVNHFEVSCRALNRKPYVNVFRYFYEFITAGDWYTFTHRKGIPSPSGDERSNLKNWKDNFFWLDDRCLPAEVVWKFKDQSMSFDLGEDFVFDHQLAQALIVNQSPIRPLPEHLLLLGRVCFSWGQGDREWPVIRKKGERDEMSLRDALKVPNLNTLDFDFDKLAEDEVPFLKQTSSSALENRPLVEQHSSEPPTAENASSELKITKETAGSSSVHVSAEPLSVDADSDPEVRELDEALMYRPSSASVKGKGVSLISEPKGLVRKRKADATQIRPSISLPIPKLTKKTKKSSSHSSDNILTDLNKHLSGRKSSREEATLARSAPTPTYSGGFLPVNEAETMEIEDPAVTSKGEGKVQGDVKVMTFSGTILDSSLGPDCFLDDEEDQVSSLPPSWFGPEVMSFFQYADVFSDDMEIDPSTADEKFVPDWDVRNKDSVMDELTARMFLFNINTPLDHSRSRRMRSQDLGAAVLLNHAQSNVYVTELYRRWVEAESVKEDLEKEATSLKHKMQSTPDTEKKLAQLSQDLEVQKEKVKSLTALNQSSQAAAASASEERDKVGAELKSFVESLKGKDVGHKSVLAKMEESLYNARAAYERMLAERDAHKTGEADLKARMEEMKGHHIAEIEELKLENADLT</sequence>
<evidence type="ECO:0000256" key="1">
    <source>
        <dbReference type="SAM" id="Coils"/>
    </source>
</evidence>
<dbReference type="AlphaFoldDB" id="A0A9K3I5P7"/>
<comment type="caution">
    <text evidence="5">The sequence shown here is derived from an EMBL/GenBank/DDBJ whole genome shotgun (WGS) entry which is preliminary data.</text>
</comment>
<organism evidence="5 6">
    <name type="scientific">Helianthus annuus</name>
    <name type="common">Common sunflower</name>
    <dbReference type="NCBI Taxonomy" id="4232"/>
    <lineage>
        <taxon>Eukaryota</taxon>
        <taxon>Viridiplantae</taxon>
        <taxon>Streptophyta</taxon>
        <taxon>Embryophyta</taxon>
        <taxon>Tracheophyta</taxon>
        <taxon>Spermatophyta</taxon>
        <taxon>Magnoliopsida</taxon>
        <taxon>eudicotyledons</taxon>
        <taxon>Gunneridae</taxon>
        <taxon>Pentapetalae</taxon>
        <taxon>asterids</taxon>
        <taxon>campanulids</taxon>
        <taxon>Asterales</taxon>
        <taxon>Asteraceae</taxon>
        <taxon>Asteroideae</taxon>
        <taxon>Heliantheae alliance</taxon>
        <taxon>Heliantheae</taxon>
        <taxon>Helianthus</taxon>
    </lineage>
</organism>
<evidence type="ECO:0000259" key="4">
    <source>
        <dbReference type="Pfam" id="PF04195"/>
    </source>
</evidence>